<organism evidence="1">
    <name type="scientific">Lepeophtheirus salmonis</name>
    <name type="common">Salmon louse</name>
    <name type="synonym">Caligus salmonis</name>
    <dbReference type="NCBI Taxonomy" id="72036"/>
    <lineage>
        <taxon>Eukaryota</taxon>
        <taxon>Metazoa</taxon>
        <taxon>Ecdysozoa</taxon>
        <taxon>Arthropoda</taxon>
        <taxon>Crustacea</taxon>
        <taxon>Multicrustacea</taxon>
        <taxon>Hexanauplia</taxon>
        <taxon>Copepoda</taxon>
        <taxon>Siphonostomatoida</taxon>
        <taxon>Caligidae</taxon>
        <taxon>Lepeophtheirus</taxon>
    </lineage>
</organism>
<sequence length="54" mass="6377">MNSKRTIKCLRNQDQGNTKPKKYIIDHSFETNCYTYITQFDGRGFAPYRVCILV</sequence>
<evidence type="ECO:0000313" key="1">
    <source>
        <dbReference type="EMBL" id="CDW26708.1"/>
    </source>
</evidence>
<name>A0A0K2TKX9_LEPSM</name>
<dbReference type="EMBL" id="HACA01009347">
    <property type="protein sequence ID" value="CDW26708.1"/>
    <property type="molecule type" value="Transcribed_RNA"/>
</dbReference>
<dbReference type="AlphaFoldDB" id="A0A0K2TKX9"/>
<proteinExistence type="predicted"/>
<protein>
    <submittedName>
        <fullName evidence="1">Uncharacterized protein</fullName>
    </submittedName>
</protein>
<accession>A0A0K2TKX9</accession>
<reference evidence="1" key="1">
    <citation type="submission" date="2014-05" db="EMBL/GenBank/DDBJ databases">
        <authorList>
            <person name="Chronopoulou M."/>
        </authorList>
    </citation>
    <scope>NUCLEOTIDE SEQUENCE</scope>
    <source>
        <tissue evidence="1">Whole organism</tissue>
    </source>
</reference>